<evidence type="ECO:0000256" key="4">
    <source>
        <dbReference type="ARBA" id="ARBA00023136"/>
    </source>
</evidence>
<dbReference type="GO" id="GO:0030026">
    <property type="term" value="P:intracellular manganese ion homeostasis"/>
    <property type="evidence" value="ECO:0007669"/>
    <property type="project" value="TreeGrafter"/>
</dbReference>
<protein>
    <submittedName>
        <fullName evidence="6">Uncharacterized protein</fullName>
    </submittedName>
</protein>
<dbReference type="OrthoDB" id="409173at2759"/>
<dbReference type="STRING" id="1220924.W2RJX0"/>
<keyword evidence="4 5" id="KW-0472">Membrane</keyword>
<feature type="transmembrane region" description="Helical" evidence="5">
    <location>
        <begin position="22"/>
        <end position="40"/>
    </location>
</feature>
<feature type="transmembrane region" description="Helical" evidence="5">
    <location>
        <begin position="46"/>
        <end position="68"/>
    </location>
</feature>
<dbReference type="InterPro" id="IPR001046">
    <property type="entry name" value="NRAMP_fam"/>
</dbReference>
<dbReference type="Proteomes" id="UP000030752">
    <property type="component" value="Unassembled WGS sequence"/>
</dbReference>
<dbReference type="GeneID" id="19976388"/>
<keyword evidence="2 5" id="KW-0812">Transmembrane</keyword>
<gene>
    <name evidence="6" type="ORF">HMPREF1541_09049</name>
</gene>
<dbReference type="eggNOG" id="KOG1291">
    <property type="taxonomic scope" value="Eukaryota"/>
</dbReference>
<dbReference type="PANTHER" id="PTHR11706:SF101">
    <property type="entry name" value="MANGANESE TRANSPORTER SMF1"/>
    <property type="match status" value="1"/>
</dbReference>
<dbReference type="RefSeq" id="XP_008721589.1">
    <property type="nucleotide sequence ID" value="XM_008723367.1"/>
</dbReference>
<sequence length="107" mass="11711">MAGQKVSEGMLHWTVKPWLRRLLTRGISIVPSIIIAGSIGKGGLNQALTATQVLSVILPLVNAPLLWFTCRSHIMTVRADEDGRQGSHDEIVNMRNGWIVTTLAVLI</sequence>
<evidence type="ECO:0000256" key="2">
    <source>
        <dbReference type="ARBA" id="ARBA00022692"/>
    </source>
</evidence>
<evidence type="ECO:0000313" key="7">
    <source>
        <dbReference type="Proteomes" id="UP000030752"/>
    </source>
</evidence>
<keyword evidence="7" id="KW-1185">Reference proteome</keyword>
<keyword evidence="3 5" id="KW-1133">Transmembrane helix</keyword>
<comment type="subcellular location">
    <subcellularLocation>
        <location evidence="1">Membrane</location>
        <topology evidence="1">Multi-pass membrane protein</topology>
    </subcellularLocation>
</comment>
<dbReference type="GO" id="GO:0015086">
    <property type="term" value="F:cadmium ion transmembrane transporter activity"/>
    <property type="evidence" value="ECO:0007669"/>
    <property type="project" value="TreeGrafter"/>
</dbReference>
<reference evidence="6 7" key="1">
    <citation type="submission" date="2013-03" db="EMBL/GenBank/DDBJ databases">
        <title>The Genome Sequence of Phialophora europaea CBS 101466.</title>
        <authorList>
            <consortium name="The Broad Institute Genomics Platform"/>
            <person name="Cuomo C."/>
            <person name="de Hoog S."/>
            <person name="Gorbushina A."/>
            <person name="Walker B."/>
            <person name="Young S.K."/>
            <person name="Zeng Q."/>
            <person name="Gargeya S."/>
            <person name="Fitzgerald M."/>
            <person name="Haas B."/>
            <person name="Abouelleil A."/>
            <person name="Allen A.W."/>
            <person name="Alvarado L."/>
            <person name="Arachchi H.M."/>
            <person name="Berlin A.M."/>
            <person name="Chapman S.B."/>
            <person name="Gainer-Dewar J."/>
            <person name="Goldberg J."/>
            <person name="Griggs A."/>
            <person name="Gujja S."/>
            <person name="Hansen M."/>
            <person name="Howarth C."/>
            <person name="Imamovic A."/>
            <person name="Ireland A."/>
            <person name="Larimer J."/>
            <person name="McCowan C."/>
            <person name="Murphy C."/>
            <person name="Pearson M."/>
            <person name="Poon T.W."/>
            <person name="Priest M."/>
            <person name="Roberts A."/>
            <person name="Saif S."/>
            <person name="Shea T."/>
            <person name="Sisk P."/>
            <person name="Sykes S."/>
            <person name="Wortman J."/>
            <person name="Nusbaum C."/>
            <person name="Birren B."/>
        </authorList>
    </citation>
    <scope>NUCLEOTIDE SEQUENCE [LARGE SCALE GENOMIC DNA]</scope>
    <source>
        <strain evidence="6 7">CBS 101466</strain>
    </source>
</reference>
<evidence type="ECO:0000256" key="3">
    <source>
        <dbReference type="ARBA" id="ARBA00022989"/>
    </source>
</evidence>
<dbReference type="GO" id="GO:0034755">
    <property type="term" value="P:iron ion transmembrane transport"/>
    <property type="evidence" value="ECO:0007669"/>
    <property type="project" value="TreeGrafter"/>
</dbReference>
<name>W2RJX0_CYPE1</name>
<evidence type="ECO:0000256" key="1">
    <source>
        <dbReference type="ARBA" id="ARBA00004141"/>
    </source>
</evidence>
<dbReference type="EMBL" id="KB822725">
    <property type="protein sequence ID" value="ETN36771.1"/>
    <property type="molecule type" value="Genomic_DNA"/>
</dbReference>
<evidence type="ECO:0000313" key="6">
    <source>
        <dbReference type="EMBL" id="ETN36771.1"/>
    </source>
</evidence>
<dbReference type="GO" id="GO:0005384">
    <property type="term" value="F:manganese ion transmembrane transporter activity"/>
    <property type="evidence" value="ECO:0007669"/>
    <property type="project" value="TreeGrafter"/>
</dbReference>
<proteinExistence type="predicted"/>
<dbReference type="PRINTS" id="PR00447">
    <property type="entry name" value="NATRESASSCMP"/>
</dbReference>
<dbReference type="VEuPathDB" id="FungiDB:HMPREF1541_09049"/>
<evidence type="ECO:0000256" key="5">
    <source>
        <dbReference type="SAM" id="Phobius"/>
    </source>
</evidence>
<dbReference type="Pfam" id="PF01566">
    <property type="entry name" value="Nramp"/>
    <property type="match status" value="1"/>
</dbReference>
<dbReference type="AlphaFoldDB" id="W2RJX0"/>
<dbReference type="HOGENOM" id="CLU_2209918_0_0_1"/>
<organism evidence="6 7">
    <name type="scientific">Cyphellophora europaea (strain CBS 101466)</name>
    <name type="common">Phialophora europaea</name>
    <dbReference type="NCBI Taxonomy" id="1220924"/>
    <lineage>
        <taxon>Eukaryota</taxon>
        <taxon>Fungi</taxon>
        <taxon>Dikarya</taxon>
        <taxon>Ascomycota</taxon>
        <taxon>Pezizomycotina</taxon>
        <taxon>Eurotiomycetes</taxon>
        <taxon>Chaetothyriomycetidae</taxon>
        <taxon>Chaetothyriales</taxon>
        <taxon>Cyphellophoraceae</taxon>
        <taxon>Cyphellophora</taxon>
    </lineage>
</organism>
<dbReference type="GO" id="GO:0005886">
    <property type="term" value="C:plasma membrane"/>
    <property type="evidence" value="ECO:0007669"/>
    <property type="project" value="TreeGrafter"/>
</dbReference>
<accession>W2RJX0</accession>
<dbReference type="PANTHER" id="PTHR11706">
    <property type="entry name" value="SOLUTE CARRIER PROTEIN FAMILY 11 MEMBER"/>
    <property type="match status" value="1"/>
</dbReference>
<dbReference type="InParanoid" id="W2RJX0"/>